<dbReference type="PANTHER" id="PTHR30627">
    <property type="entry name" value="PEPTIDOGLYCAN D,D-TRANSPEPTIDASE"/>
    <property type="match status" value="1"/>
</dbReference>
<evidence type="ECO:0000313" key="17">
    <source>
        <dbReference type="EMBL" id="TNM42753.1"/>
    </source>
</evidence>
<dbReference type="Pfam" id="PF03717">
    <property type="entry name" value="PBP_dimer"/>
    <property type="match status" value="1"/>
</dbReference>
<evidence type="ECO:0000256" key="6">
    <source>
        <dbReference type="ARBA" id="ARBA00022670"/>
    </source>
</evidence>
<reference evidence="17 18" key="1">
    <citation type="journal article" date="2016" name="Int. J. Syst. Evol. Microbiol.">
        <title>Nocardioides albidus sp. nov., an actinobacterium isolated from garden soil.</title>
        <authorList>
            <person name="Singh H."/>
            <person name="Du J."/>
            <person name="Trinh H."/>
            <person name="Won K."/>
            <person name="Yang J.E."/>
            <person name="Yin C."/>
            <person name="Kook M."/>
            <person name="Yi T.H."/>
        </authorList>
    </citation>
    <scope>NUCLEOTIDE SEQUENCE [LARGE SCALE GENOMIC DNA]</scope>
    <source>
        <strain evidence="17 18">CCTCC AB 2015297</strain>
    </source>
</reference>
<dbReference type="InterPro" id="IPR017790">
    <property type="entry name" value="Penicillin-binding_protein_2"/>
</dbReference>
<dbReference type="GO" id="GO:0005886">
    <property type="term" value="C:plasma membrane"/>
    <property type="evidence" value="ECO:0007669"/>
    <property type="project" value="UniProtKB-SubCell"/>
</dbReference>
<dbReference type="Proteomes" id="UP000313231">
    <property type="component" value="Unassembled WGS sequence"/>
</dbReference>
<evidence type="ECO:0000256" key="5">
    <source>
        <dbReference type="ARBA" id="ARBA00022519"/>
    </source>
</evidence>
<evidence type="ECO:0000256" key="4">
    <source>
        <dbReference type="ARBA" id="ARBA00022475"/>
    </source>
</evidence>
<keyword evidence="7" id="KW-0812">Transmembrane</keyword>
<keyword evidence="13" id="KW-0961">Cell wall biogenesis/degradation</keyword>
<evidence type="ECO:0000256" key="12">
    <source>
        <dbReference type="ARBA" id="ARBA00023136"/>
    </source>
</evidence>
<dbReference type="InterPro" id="IPR036138">
    <property type="entry name" value="PBP_dimer_sf"/>
</dbReference>
<evidence type="ECO:0000256" key="8">
    <source>
        <dbReference type="ARBA" id="ARBA00022801"/>
    </source>
</evidence>
<dbReference type="SUPFAM" id="SSF56519">
    <property type="entry name" value="Penicillin binding protein dimerisation domain"/>
    <property type="match status" value="1"/>
</dbReference>
<dbReference type="RefSeq" id="WP_139622150.1">
    <property type="nucleotide sequence ID" value="NZ_VDMP01000020.1"/>
</dbReference>
<evidence type="ECO:0000256" key="7">
    <source>
        <dbReference type="ARBA" id="ARBA00022692"/>
    </source>
</evidence>
<keyword evidence="9" id="KW-0133">Cell shape</keyword>
<sequence length="711" mass="76635">MAAPATGASHRSRLRLIVIQTLVFSLLATLGARLYYLQVISGERYQGKAASQSVREIVVQPQRGLIVDAMGRPLVTNRLTWVVSLDRTLLGKMSVADRAELLDRTGDAIGMAVPAIEAKLLLCGDDGAVAGKCWNGSPYQPVPIAQDVKEGAALRILEQPEDFPGVVVDRQTVRQYPAPYGINAAHLLGYLSPITKDELDSAEDSGDSSVNGASVVGRAGVEKEYDEWLRGQPGYDQVAVDSKGRVREDVSGLEAQPGDTLVTSIDAKVQSVVEEQLAAMIAKQRATRDPVTKRNFEADSGAAVVMEAKTGRIVAMASQPTYDPSVWVGGITPKQLKRLYSKAAGTPLLARSFQGQFAPGSTWKPFMTVGALPHGYSPSTVLGCPSAVQIGNRAFHNHESSAHGSITFARALEVSCNTFFYQVGMHFWQKFGSDPDDDDAKDPLVEQAERFGFGSRTGVDLPGEASGRVADRKWKRSYYESMKDYYCGIAKKPQDGKTSDFVYKFSREFCVEGWKYRLPDAANFAIGQGDTIVTPLQLARGYGALANGGTLWEPRVGKAIVSPDGKVIREIEPKKERRLKVPASVLRYVDEALQGVATRGTMNWKLQGFPLDQVQIRAKTGSAEVYGKQSTGWVASYTKDYVVVMMMSQGGTGSGSTGDGIRAIWEALYGVDGEGVDPGKAAIPGVTPPARLPTFGDDGSILPPARVKGGE</sequence>
<dbReference type="GO" id="GO:0008360">
    <property type="term" value="P:regulation of cell shape"/>
    <property type="evidence" value="ECO:0007669"/>
    <property type="project" value="UniProtKB-KW"/>
</dbReference>
<dbReference type="GO" id="GO:0009002">
    <property type="term" value="F:serine-type D-Ala-D-Ala carboxypeptidase activity"/>
    <property type="evidence" value="ECO:0007669"/>
    <property type="project" value="UniProtKB-EC"/>
</dbReference>
<dbReference type="GO" id="GO:0008658">
    <property type="term" value="F:penicillin binding"/>
    <property type="evidence" value="ECO:0007669"/>
    <property type="project" value="InterPro"/>
</dbReference>
<evidence type="ECO:0000256" key="3">
    <source>
        <dbReference type="ARBA" id="ARBA00007171"/>
    </source>
</evidence>
<keyword evidence="10" id="KW-0573">Peptidoglycan synthesis</keyword>
<organism evidence="17 18">
    <name type="scientific">Nocardioides albidus</name>
    <dbReference type="NCBI Taxonomy" id="1517589"/>
    <lineage>
        <taxon>Bacteria</taxon>
        <taxon>Bacillati</taxon>
        <taxon>Actinomycetota</taxon>
        <taxon>Actinomycetes</taxon>
        <taxon>Propionibacteriales</taxon>
        <taxon>Nocardioidaceae</taxon>
        <taxon>Nocardioides</taxon>
    </lineage>
</organism>
<dbReference type="Gene3D" id="3.90.1310.10">
    <property type="entry name" value="Penicillin-binding protein 2a (Domain 2)"/>
    <property type="match status" value="1"/>
</dbReference>
<keyword evidence="4" id="KW-1003">Cell membrane</keyword>
<comment type="caution">
    <text evidence="17">The sequence shown here is derived from an EMBL/GenBank/DDBJ whole genome shotgun (WGS) entry which is preliminary data.</text>
</comment>
<comment type="similarity">
    <text evidence="3">Belongs to the transpeptidase family.</text>
</comment>
<dbReference type="NCBIfam" id="TIGR03423">
    <property type="entry name" value="pbp2_mrdA"/>
    <property type="match status" value="1"/>
</dbReference>
<evidence type="ECO:0000256" key="14">
    <source>
        <dbReference type="SAM" id="MobiDB-lite"/>
    </source>
</evidence>
<dbReference type="EMBL" id="VDMP01000020">
    <property type="protein sequence ID" value="TNM42753.1"/>
    <property type="molecule type" value="Genomic_DNA"/>
</dbReference>
<evidence type="ECO:0000256" key="13">
    <source>
        <dbReference type="ARBA" id="ARBA00023316"/>
    </source>
</evidence>
<evidence type="ECO:0000259" key="15">
    <source>
        <dbReference type="Pfam" id="PF00905"/>
    </source>
</evidence>
<dbReference type="GO" id="GO:0071972">
    <property type="term" value="F:peptidoglycan L,D-transpeptidase activity"/>
    <property type="evidence" value="ECO:0007669"/>
    <property type="project" value="TreeGrafter"/>
</dbReference>
<proteinExistence type="inferred from homology"/>
<dbReference type="OrthoDB" id="9766847at2"/>
<keyword evidence="17" id="KW-0121">Carboxypeptidase</keyword>
<evidence type="ECO:0000256" key="9">
    <source>
        <dbReference type="ARBA" id="ARBA00022960"/>
    </source>
</evidence>
<dbReference type="Gene3D" id="3.40.710.10">
    <property type="entry name" value="DD-peptidase/beta-lactamase superfamily"/>
    <property type="match status" value="1"/>
</dbReference>
<accession>A0A5C4W3W5</accession>
<dbReference type="SUPFAM" id="SSF56601">
    <property type="entry name" value="beta-lactamase/transpeptidase-like"/>
    <property type="match status" value="1"/>
</dbReference>
<keyword evidence="5" id="KW-0997">Cell inner membrane</keyword>
<dbReference type="GO" id="GO:0006508">
    <property type="term" value="P:proteolysis"/>
    <property type="evidence" value="ECO:0007669"/>
    <property type="project" value="UniProtKB-KW"/>
</dbReference>
<dbReference type="Pfam" id="PF00905">
    <property type="entry name" value="Transpeptidase"/>
    <property type="match status" value="1"/>
</dbReference>
<dbReference type="InterPro" id="IPR050515">
    <property type="entry name" value="Beta-lactam/transpept"/>
</dbReference>
<dbReference type="GO" id="GO:0071555">
    <property type="term" value="P:cell wall organization"/>
    <property type="evidence" value="ECO:0007669"/>
    <property type="project" value="UniProtKB-KW"/>
</dbReference>
<evidence type="ECO:0000256" key="11">
    <source>
        <dbReference type="ARBA" id="ARBA00022989"/>
    </source>
</evidence>
<evidence type="ECO:0000256" key="10">
    <source>
        <dbReference type="ARBA" id="ARBA00022984"/>
    </source>
</evidence>
<feature type="domain" description="Penicillin-binding protein dimerisation" evidence="16">
    <location>
        <begin position="59"/>
        <end position="248"/>
    </location>
</feature>
<comment type="subcellular location">
    <subcellularLocation>
        <location evidence="2">Cell membrane</location>
    </subcellularLocation>
    <subcellularLocation>
        <location evidence="1">Membrane</location>
        <topology evidence="1">Single-pass membrane protein</topology>
    </subcellularLocation>
</comment>
<keyword evidence="8 17" id="KW-0378">Hydrolase</keyword>
<name>A0A5C4W3W5_9ACTN</name>
<dbReference type="InterPro" id="IPR012338">
    <property type="entry name" value="Beta-lactam/transpept-like"/>
</dbReference>
<feature type="region of interest" description="Disordered" evidence="14">
    <location>
        <begin position="688"/>
        <end position="711"/>
    </location>
</feature>
<dbReference type="GO" id="GO:0009252">
    <property type="term" value="P:peptidoglycan biosynthetic process"/>
    <property type="evidence" value="ECO:0007669"/>
    <property type="project" value="UniProtKB-KW"/>
</dbReference>
<evidence type="ECO:0000256" key="2">
    <source>
        <dbReference type="ARBA" id="ARBA00004236"/>
    </source>
</evidence>
<dbReference type="PANTHER" id="PTHR30627:SF2">
    <property type="entry name" value="PEPTIDOGLYCAN D,D-TRANSPEPTIDASE MRDA"/>
    <property type="match status" value="1"/>
</dbReference>
<evidence type="ECO:0000313" key="18">
    <source>
        <dbReference type="Proteomes" id="UP000313231"/>
    </source>
</evidence>
<gene>
    <name evidence="17" type="primary">mrdA</name>
    <name evidence="17" type="ORF">FHP29_07020</name>
</gene>
<protein>
    <submittedName>
        <fullName evidence="17">Penicillin-binding protein 2</fullName>
        <ecNumber evidence="17">3.4.16.4</ecNumber>
    </submittedName>
</protein>
<dbReference type="EC" id="3.4.16.4" evidence="17"/>
<keyword evidence="12" id="KW-0472">Membrane</keyword>
<dbReference type="AlphaFoldDB" id="A0A5C4W3W5"/>
<dbReference type="InterPro" id="IPR005311">
    <property type="entry name" value="PBP_dimer"/>
</dbReference>
<keyword evidence="11" id="KW-1133">Transmembrane helix</keyword>
<evidence type="ECO:0000256" key="1">
    <source>
        <dbReference type="ARBA" id="ARBA00004167"/>
    </source>
</evidence>
<feature type="domain" description="Penicillin-binding protein transpeptidase" evidence="15">
    <location>
        <begin position="301"/>
        <end position="655"/>
    </location>
</feature>
<evidence type="ECO:0000259" key="16">
    <source>
        <dbReference type="Pfam" id="PF03717"/>
    </source>
</evidence>
<dbReference type="InterPro" id="IPR001460">
    <property type="entry name" value="PCN-bd_Tpept"/>
</dbReference>
<keyword evidence="6" id="KW-0645">Protease</keyword>
<keyword evidence="18" id="KW-1185">Reference proteome</keyword>